<protein>
    <submittedName>
        <fullName evidence="1">DUF3396 domain-containing protein</fullName>
    </submittedName>
</protein>
<sequence length="155" mass="16887">MSVNSPEDAASCAMLVDFLHAALDGSNPVFGRIEWDNFNEVTNLDAVLRRRRRTSLREGRQLLRGYAWVTVCPAELAAQLGGVAALEDSRAFHRVVPLRAGGVLLQASATMAGFTDQVMEQMFEALAPVLPQGEPSPYPAYPDIRFVPRDAATVS</sequence>
<dbReference type="EMBL" id="CP109546">
    <property type="protein sequence ID" value="WTZ13899.1"/>
    <property type="molecule type" value="Genomic_DNA"/>
</dbReference>
<evidence type="ECO:0000313" key="1">
    <source>
        <dbReference type="EMBL" id="WTZ13899.1"/>
    </source>
</evidence>
<reference evidence="1" key="1">
    <citation type="submission" date="2022-10" db="EMBL/GenBank/DDBJ databases">
        <title>The complete genomes of actinobacterial strains from the NBC collection.</title>
        <authorList>
            <person name="Joergensen T.S."/>
            <person name="Alvarez Arevalo M."/>
            <person name="Sterndorff E.B."/>
            <person name="Faurdal D."/>
            <person name="Vuksanovic O."/>
            <person name="Mourched A.-S."/>
            <person name="Charusanti P."/>
            <person name="Shaw S."/>
            <person name="Blin K."/>
            <person name="Weber T."/>
        </authorList>
    </citation>
    <scope>NUCLEOTIDE SEQUENCE</scope>
    <source>
        <strain evidence="1">NBC_01393</strain>
    </source>
</reference>
<dbReference type="AlphaFoldDB" id="A0AAU3IB87"/>
<accession>A0AAU3IB87</accession>
<organism evidence="1">
    <name type="scientific">Streptomyces sp. NBC_01393</name>
    <dbReference type="NCBI Taxonomy" id="2903851"/>
    <lineage>
        <taxon>Bacteria</taxon>
        <taxon>Bacillati</taxon>
        <taxon>Actinomycetota</taxon>
        <taxon>Actinomycetes</taxon>
        <taxon>Kitasatosporales</taxon>
        <taxon>Streptomycetaceae</taxon>
        <taxon>Streptomyces</taxon>
    </lineage>
</organism>
<gene>
    <name evidence="1" type="ORF">OG699_41595</name>
</gene>
<proteinExistence type="predicted"/>
<name>A0AAU3IB87_9ACTN</name>